<evidence type="ECO:0000256" key="4">
    <source>
        <dbReference type="ARBA" id="ARBA00022989"/>
    </source>
</evidence>
<dbReference type="EMBL" id="HBHZ01005697">
    <property type="protein sequence ID" value="CAE0191301.1"/>
    <property type="molecule type" value="Transcribed_RNA"/>
</dbReference>
<protein>
    <submittedName>
        <fullName evidence="9">LMBR1 domain-containing protein</fullName>
    </submittedName>
</protein>
<reference evidence="8" key="1">
    <citation type="submission" date="2021-01" db="EMBL/GenBank/DDBJ databases">
        <authorList>
            <person name="Corre E."/>
            <person name="Pelletier E."/>
            <person name="Niang G."/>
            <person name="Scheremetjew M."/>
            <person name="Finn R."/>
            <person name="Kale V."/>
            <person name="Holt S."/>
            <person name="Cochrane G."/>
            <person name="Meng A."/>
            <person name="Brown T."/>
            <person name="Cohen L."/>
        </authorList>
    </citation>
    <scope>NUCLEOTIDE SEQUENCE</scope>
    <source>
        <strain evidence="8">RCC1871</strain>
    </source>
</reference>
<evidence type="ECO:0000313" key="10">
    <source>
        <dbReference type="Proteomes" id="UP001472866"/>
    </source>
</evidence>
<feature type="transmembrane region" description="Helical" evidence="7">
    <location>
        <begin position="467"/>
        <end position="488"/>
    </location>
</feature>
<evidence type="ECO:0000256" key="5">
    <source>
        <dbReference type="ARBA" id="ARBA00023136"/>
    </source>
</evidence>
<feature type="transmembrane region" description="Helical" evidence="7">
    <location>
        <begin position="6"/>
        <end position="21"/>
    </location>
</feature>
<dbReference type="InterPro" id="IPR006876">
    <property type="entry name" value="LMBR1-like_membr_prot"/>
</dbReference>
<comment type="similarity">
    <text evidence="2">Belongs to the LIMR family.</text>
</comment>
<dbReference type="Pfam" id="PF04791">
    <property type="entry name" value="LMBR1"/>
    <property type="match status" value="1"/>
</dbReference>
<feature type="transmembrane region" description="Helical" evidence="7">
    <location>
        <begin position="418"/>
        <end position="441"/>
    </location>
</feature>
<feature type="transmembrane region" description="Helical" evidence="7">
    <location>
        <begin position="509"/>
        <end position="530"/>
    </location>
</feature>
<dbReference type="GO" id="GO:0016020">
    <property type="term" value="C:membrane"/>
    <property type="evidence" value="ECO:0007669"/>
    <property type="project" value="UniProtKB-SubCell"/>
</dbReference>
<evidence type="ECO:0000256" key="2">
    <source>
        <dbReference type="ARBA" id="ARBA00010487"/>
    </source>
</evidence>
<evidence type="ECO:0000313" key="8">
    <source>
        <dbReference type="EMBL" id="CAE0191301.1"/>
    </source>
</evidence>
<evidence type="ECO:0000256" key="6">
    <source>
        <dbReference type="SAM" id="MobiDB-lite"/>
    </source>
</evidence>
<dbReference type="EMBL" id="CP151506">
    <property type="protein sequence ID" value="WZN62569.1"/>
    <property type="molecule type" value="Genomic_DNA"/>
</dbReference>
<evidence type="ECO:0000313" key="9">
    <source>
        <dbReference type="EMBL" id="WZN62569.1"/>
    </source>
</evidence>
<feature type="compositionally biased region" description="Low complexity" evidence="6">
    <location>
        <begin position="766"/>
        <end position="775"/>
    </location>
</feature>
<comment type="subcellular location">
    <subcellularLocation>
        <location evidence="1">Membrane</location>
        <topology evidence="1">Multi-pass membrane protein</topology>
    </subcellularLocation>
</comment>
<keyword evidence="10" id="KW-1185">Reference proteome</keyword>
<reference evidence="9 10" key="2">
    <citation type="submission" date="2024-03" db="EMBL/GenBank/DDBJ databases">
        <title>Complete genome sequence of the green alga Chloropicon roscoffensis RCC1871.</title>
        <authorList>
            <person name="Lemieux C."/>
            <person name="Pombert J.-F."/>
            <person name="Otis C."/>
            <person name="Turmel M."/>
        </authorList>
    </citation>
    <scope>NUCLEOTIDE SEQUENCE [LARGE SCALE GENOMIC DNA]</scope>
    <source>
        <strain evidence="9 10">RCC1871</strain>
    </source>
</reference>
<dbReference type="PANTHER" id="PTHR21355">
    <property type="entry name" value="G-PROTEIN COUPLED RECEPTOR-ASSOCIATED PROTEIN LMBRD2"/>
    <property type="match status" value="1"/>
</dbReference>
<dbReference type="InterPro" id="IPR051584">
    <property type="entry name" value="GPCR-associated_LMBR1"/>
</dbReference>
<feature type="transmembrane region" description="Helical" evidence="7">
    <location>
        <begin position="33"/>
        <end position="53"/>
    </location>
</feature>
<feature type="transmembrane region" description="Helical" evidence="7">
    <location>
        <begin position="154"/>
        <end position="173"/>
    </location>
</feature>
<keyword evidence="5 7" id="KW-0472">Membrane</keyword>
<evidence type="ECO:0000256" key="1">
    <source>
        <dbReference type="ARBA" id="ARBA00004141"/>
    </source>
</evidence>
<dbReference type="PANTHER" id="PTHR21355:SF0">
    <property type="entry name" value="G-PROTEIN COUPLED RECEPTOR-ASSOCIATED PROTEIN LMBRD2"/>
    <property type="match status" value="1"/>
</dbReference>
<feature type="compositionally biased region" description="Basic and acidic residues" evidence="6">
    <location>
        <begin position="690"/>
        <end position="704"/>
    </location>
</feature>
<accession>A0A7S3CD39</accession>
<dbReference type="AlphaFoldDB" id="A0A7S3CD39"/>
<organism evidence="8">
    <name type="scientific">Chloropicon roscoffensis</name>
    <dbReference type="NCBI Taxonomy" id="1461544"/>
    <lineage>
        <taxon>Eukaryota</taxon>
        <taxon>Viridiplantae</taxon>
        <taxon>Chlorophyta</taxon>
        <taxon>Chloropicophyceae</taxon>
        <taxon>Chloropicales</taxon>
        <taxon>Chloropicaceae</taxon>
        <taxon>Chloropicon</taxon>
    </lineage>
</organism>
<dbReference type="Proteomes" id="UP001472866">
    <property type="component" value="Chromosome 06"/>
</dbReference>
<keyword evidence="4 7" id="KW-1133">Transmembrane helix</keyword>
<gene>
    <name evidence="8" type="ORF">CROS1456_LOCUS4391</name>
    <name evidence="9" type="ORF">HKI87_06g41060</name>
</gene>
<feature type="transmembrane region" description="Helical" evidence="7">
    <location>
        <begin position="564"/>
        <end position="589"/>
    </location>
</feature>
<feature type="transmembrane region" description="Helical" evidence="7">
    <location>
        <begin position="185"/>
        <end position="207"/>
    </location>
</feature>
<name>A0A7S3CD39_9CHLO</name>
<keyword evidence="3 7" id="KW-0812">Transmembrane</keyword>
<sequence length="793" mass="87496">MWVLLVLLGVPIIGGVTFLLLRRMPVKGTSLAVKLDVAVAWVAALSILLLVPLDIADTFSAANEGEGSNGTAPLNATSSSASAVFADSILPRASVWDPVREATATQRVLSVCWEVVYWYCFVAMMTILPFHQEFADSGAFTRWERTKWSLRQNALFLLFAGSCGAFGILVLLASHRLTVDSLLGFAIAASNAFGLCLVLLLLGYGLVDLPRKIWRLAAAGTDEKEHHFHVMIGQQAGRAKTAHRECCHKIAVVREVGKYFGPRDPLREYMDKVEAAICPSLESDLFTNAEMVPNTQTFAGAGCGYNFNLEEEDLEFEYADVHSLGLLRRDVRKAQEGYGREQYRYLELVKQAFASVYKVHVAKGDRHSDYDLAGGGDESYLLQGEPAGPSGAASVARGRAAAAWRRARSQYAKHLHPTVLRAFALILYFLSACIVFAQLTIYEGLPLWLKAISPLKLFIGLMEPNLMLIQVTCLALLGYILASCWFSMFKLKVFSIYVMIPGHTPSNSMLMNAMLLCRLAPPIAFNFMMISMPMTQDKAIDVRQTTFYNEFGEKMLDLSSLGSFLGLASLSFTTFAPLIMLPYMIFLLVRKTAGCSSAWCRRGRLDRLERRLDRFRFEEEEDDWDVGGDGSTHGSVGRKLLEREICHFENGLRLGKALRESLAEEAREGGKPSGILGRLLVKRSPSASEPTRRVERTPTRREEPPNGAAGTSAATRIGDRIRSLWGKGKPRSSSAAYEPVVLDEVDQWRRTYGSRARRGAAGGGESESSGSTESGQARAGNATEELDNIFRNL</sequence>
<evidence type="ECO:0000256" key="3">
    <source>
        <dbReference type="ARBA" id="ARBA00022692"/>
    </source>
</evidence>
<evidence type="ECO:0000256" key="7">
    <source>
        <dbReference type="SAM" id="Phobius"/>
    </source>
</evidence>
<proteinExistence type="inferred from homology"/>
<feature type="region of interest" description="Disordered" evidence="6">
    <location>
        <begin position="753"/>
        <end position="793"/>
    </location>
</feature>
<feature type="region of interest" description="Disordered" evidence="6">
    <location>
        <begin position="665"/>
        <end position="736"/>
    </location>
</feature>